<dbReference type="SUPFAM" id="SSF109604">
    <property type="entry name" value="HD-domain/PDEase-like"/>
    <property type="match status" value="1"/>
</dbReference>
<dbReference type="RefSeq" id="WP_087144734.1">
    <property type="nucleotide sequence ID" value="NZ_FUKI01000145.1"/>
</dbReference>
<dbReference type="AlphaFoldDB" id="A0A1R4HHE4"/>
<feature type="modified residue" description="4-aspartylphosphate" evidence="1">
    <location>
        <position position="57"/>
    </location>
</feature>
<dbReference type="InterPro" id="IPR011006">
    <property type="entry name" value="CheY-like_superfamily"/>
</dbReference>
<dbReference type="Gene3D" id="3.40.50.2300">
    <property type="match status" value="1"/>
</dbReference>
<name>A0A1R4HHE4_9GAMM</name>
<dbReference type="InterPro" id="IPR001789">
    <property type="entry name" value="Sig_transdc_resp-reg_receiver"/>
</dbReference>
<dbReference type="InterPro" id="IPR037522">
    <property type="entry name" value="HD_GYP_dom"/>
</dbReference>
<dbReference type="InterPro" id="IPR003607">
    <property type="entry name" value="HD/PDEase_dom"/>
</dbReference>
<evidence type="ECO:0000313" key="4">
    <source>
        <dbReference type="EMBL" id="SJM95300.1"/>
    </source>
</evidence>
<dbReference type="SMART" id="SM00448">
    <property type="entry name" value="REC"/>
    <property type="match status" value="1"/>
</dbReference>
<reference evidence="5" key="1">
    <citation type="submission" date="2017-02" db="EMBL/GenBank/DDBJ databases">
        <authorList>
            <person name="Daims H."/>
        </authorList>
    </citation>
    <scope>NUCLEOTIDE SEQUENCE [LARGE SCALE GENOMIC DNA]</scope>
</reference>
<dbReference type="SUPFAM" id="SSF52172">
    <property type="entry name" value="CheY-like"/>
    <property type="match status" value="1"/>
</dbReference>
<keyword evidence="1" id="KW-0597">Phosphoprotein</keyword>
<dbReference type="PANTHER" id="PTHR45228:SF9">
    <property type="entry name" value="3'3'-CGAMP-SPECIFIC PHOSPHODIESTERASE 2"/>
    <property type="match status" value="1"/>
</dbReference>
<dbReference type="InterPro" id="IPR052020">
    <property type="entry name" value="Cyclic_di-GMP/3'3'-cGAMP_PDE"/>
</dbReference>
<dbReference type="PANTHER" id="PTHR45228">
    <property type="entry name" value="CYCLIC DI-GMP PHOSPHODIESTERASE TM_0186-RELATED"/>
    <property type="match status" value="1"/>
</dbReference>
<dbReference type="Pfam" id="PF13487">
    <property type="entry name" value="HD_5"/>
    <property type="match status" value="1"/>
</dbReference>
<dbReference type="Proteomes" id="UP000195667">
    <property type="component" value="Unassembled WGS sequence"/>
</dbReference>
<dbReference type="CDD" id="cd00077">
    <property type="entry name" value="HDc"/>
    <property type="match status" value="1"/>
</dbReference>
<dbReference type="PROSITE" id="PS50110">
    <property type="entry name" value="RESPONSE_REGULATORY"/>
    <property type="match status" value="1"/>
</dbReference>
<evidence type="ECO:0000313" key="5">
    <source>
        <dbReference type="Proteomes" id="UP000195667"/>
    </source>
</evidence>
<proteinExistence type="predicted"/>
<dbReference type="Pfam" id="PF00072">
    <property type="entry name" value="Response_reg"/>
    <property type="match status" value="1"/>
</dbReference>
<dbReference type="Gene3D" id="1.10.3210.10">
    <property type="entry name" value="Hypothetical protein af1432"/>
    <property type="match status" value="1"/>
</dbReference>
<dbReference type="SMART" id="SM00471">
    <property type="entry name" value="HDc"/>
    <property type="match status" value="1"/>
</dbReference>
<dbReference type="OrthoDB" id="9802066at2"/>
<dbReference type="EMBL" id="FUKI01000145">
    <property type="protein sequence ID" value="SJM95300.1"/>
    <property type="molecule type" value="Genomic_DNA"/>
</dbReference>
<sequence length="351" mass="40384">MIKNDRILIVDDVVDNIRIAMNILKEDNYDFSFAHSGVEALELLREEPEQFQLILLDIMMPGIDGFETCEEIKANPATKDIPIIFLTAKTDVDSISKGFVQGAVDYITKPFFANELLARVKTHIELYRAKELLKYHNILLENKAKYEKIRLLTELEDNQKEMIYILTELMESTSDETGKHIKRVSEISALLAKYHPSMTEDDIEVLYHAAPMHDIGKLTVPAEILHKEGSYSENDFEIMKKHANNGYELLRYSDRKLIKAAAIIAHEHHEKWNGKGYPRGLQGEDIHIYGRIIALADVFDALTHSRRYKKAWETVDVVTYIKERSGVQFDPELVDIFIAHLDEFIAIVNPQ</sequence>
<dbReference type="CDD" id="cd19920">
    <property type="entry name" value="REC_PA4781-like"/>
    <property type="match status" value="1"/>
</dbReference>
<keyword evidence="4" id="KW-0378">Hydrolase</keyword>
<gene>
    <name evidence="4" type="ORF">CRENPOLYSF1_670030</name>
</gene>
<evidence type="ECO:0000259" key="2">
    <source>
        <dbReference type="PROSITE" id="PS50110"/>
    </source>
</evidence>
<dbReference type="GO" id="GO:0008081">
    <property type="term" value="F:phosphoric diester hydrolase activity"/>
    <property type="evidence" value="ECO:0007669"/>
    <property type="project" value="UniProtKB-ARBA"/>
</dbReference>
<evidence type="ECO:0000256" key="1">
    <source>
        <dbReference type="PROSITE-ProRule" id="PRU00169"/>
    </source>
</evidence>
<organism evidence="4 5">
    <name type="scientific">Crenothrix polyspora</name>
    <dbReference type="NCBI Taxonomy" id="360316"/>
    <lineage>
        <taxon>Bacteria</taxon>
        <taxon>Pseudomonadati</taxon>
        <taxon>Pseudomonadota</taxon>
        <taxon>Gammaproteobacteria</taxon>
        <taxon>Methylococcales</taxon>
        <taxon>Crenotrichaceae</taxon>
        <taxon>Crenothrix</taxon>
    </lineage>
</organism>
<keyword evidence="5" id="KW-1185">Reference proteome</keyword>
<dbReference type="GO" id="GO:0000160">
    <property type="term" value="P:phosphorelay signal transduction system"/>
    <property type="evidence" value="ECO:0007669"/>
    <property type="project" value="InterPro"/>
</dbReference>
<protein>
    <submittedName>
        <fullName evidence="4">Response regulator receiver modulated metal dependent phosphohydrolase</fullName>
    </submittedName>
</protein>
<evidence type="ECO:0000259" key="3">
    <source>
        <dbReference type="PROSITE" id="PS51832"/>
    </source>
</evidence>
<feature type="domain" description="Response regulatory" evidence="2">
    <location>
        <begin position="6"/>
        <end position="124"/>
    </location>
</feature>
<feature type="domain" description="HD-GYP" evidence="3">
    <location>
        <begin position="155"/>
        <end position="351"/>
    </location>
</feature>
<dbReference type="PROSITE" id="PS51832">
    <property type="entry name" value="HD_GYP"/>
    <property type="match status" value="1"/>
</dbReference>
<accession>A0A1R4HHE4</accession>